<name>Q9S8K2_SOLTU</name>
<dbReference type="PIR" id="S50741">
    <property type="entry name" value="S50741"/>
</dbReference>
<reference key="1">
    <citation type="journal article" date="1994" name="Plant Mol. Biol.">
        <title>Detection of immunologically related Kunitz and Bowman-Birk proteinase inhibitors expressed during potato tuber development.</title>
        <authorList>
            <person name="Mitsumori C."/>
            <person name="Yamagishi K."/>
            <person name="Fujino K."/>
            <person name="Kikuta Y."/>
        </authorList>
    </citation>
    <scope>PROTEIN SEQUENCE</scope>
</reference>
<keyword id="KW-0903">Direct protein sequencing</keyword>
<protein>
    <submittedName>
        <fullName>20 kDa kunitz-type proteinase inhibitor</fullName>
    </submittedName>
</protein>
<organism>
    <name type="scientific">Solanum tuberosum</name>
    <name type="common">Potato</name>
    <dbReference type="NCBI Taxonomy" id="4113"/>
    <lineage>
        <taxon>Eukaryota</taxon>
        <taxon>Viridiplantae</taxon>
        <taxon>Streptophyta</taxon>
        <taxon>Embryophyta</taxon>
        <taxon>Tracheophyta</taxon>
        <taxon>Spermatophyta</taxon>
        <taxon>Magnoliopsida</taxon>
        <taxon>eudicotyledons</taxon>
        <taxon>Gunneridae</taxon>
        <taxon>Pentapetalae</taxon>
        <taxon>asterids</taxon>
        <taxon>lamiids</taxon>
        <taxon>Solanales</taxon>
        <taxon>Solanaceae</taxon>
        <taxon>Solanoideae</taxon>
        <taxon>Solaneae</taxon>
        <taxon>Solanum</taxon>
    </lineage>
</organism>
<dbReference type="AlphaFoldDB" id="Q9S8K2"/>
<proteinExistence type="evidence at protein level"/>
<accession>Q9S8K2</accession>
<sequence length="20" mass="2346">LVLPEVYDQDGNPLRLGQRY</sequence>